<dbReference type="PANTHER" id="PTHR13227">
    <property type="entry name" value="EUKARYOTIC TRANSLATION INITIATION FACTOR 2A"/>
    <property type="match status" value="1"/>
</dbReference>
<evidence type="ECO:0000256" key="8">
    <source>
        <dbReference type="ARBA" id="ARBA00022917"/>
    </source>
</evidence>
<feature type="region of interest" description="Disordered" evidence="9">
    <location>
        <begin position="457"/>
        <end position="478"/>
    </location>
</feature>
<dbReference type="PANTHER" id="PTHR13227:SF0">
    <property type="entry name" value="EUKARYOTIC TRANSLATION INITIATION FACTOR 2A"/>
    <property type="match status" value="1"/>
</dbReference>
<dbReference type="GO" id="GO:0043022">
    <property type="term" value="F:ribosome binding"/>
    <property type="evidence" value="ECO:0007669"/>
    <property type="project" value="TreeGrafter"/>
</dbReference>
<dbReference type="SUPFAM" id="SSF82171">
    <property type="entry name" value="DPP6 N-terminal domain-like"/>
    <property type="match status" value="1"/>
</dbReference>
<proteinExistence type="inferred from homology"/>
<evidence type="ECO:0000313" key="11">
    <source>
        <dbReference type="Proteomes" id="UP000694843"/>
    </source>
</evidence>
<evidence type="ECO:0000256" key="1">
    <source>
        <dbReference type="ARBA" id="ARBA00003993"/>
    </source>
</evidence>
<keyword evidence="5" id="KW-0853">WD repeat</keyword>
<dbReference type="KEGG" id="hazt:108674958"/>
<evidence type="ECO:0000313" key="12">
    <source>
        <dbReference type="RefSeq" id="XP_018018433.1"/>
    </source>
</evidence>
<keyword evidence="4 12" id="KW-0396">Initiation factor</keyword>
<dbReference type="OMA" id="MQARWPA"/>
<dbReference type="OrthoDB" id="2194683at2759"/>
<comment type="similarity">
    <text evidence="2">Belongs to the WD repeat EIF2A family.</text>
</comment>
<dbReference type="GO" id="GO:0003729">
    <property type="term" value="F:mRNA binding"/>
    <property type="evidence" value="ECO:0007669"/>
    <property type="project" value="TreeGrafter"/>
</dbReference>
<protein>
    <recommendedName>
        <fullName evidence="3">Eukaryotic translation initiation factor 2A</fullName>
    </recommendedName>
</protein>
<dbReference type="GO" id="GO:0006417">
    <property type="term" value="P:regulation of translation"/>
    <property type="evidence" value="ECO:0007669"/>
    <property type="project" value="UniProtKB-KW"/>
</dbReference>
<evidence type="ECO:0000256" key="5">
    <source>
        <dbReference type="ARBA" id="ARBA00022574"/>
    </source>
</evidence>
<evidence type="ECO:0000256" key="2">
    <source>
        <dbReference type="ARBA" id="ARBA00009573"/>
    </source>
</evidence>
<evidence type="ECO:0000256" key="9">
    <source>
        <dbReference type="SAM" id="MobiDB-lite"/>
    </source>
</evidence>
<keyword evidence="7" id="KW-0810">Translation regulation</keyword>
<feature type="domain" description="Translation initiation factor beta propellor-like" evidence="10">
    <location>
        <begin position="321"/>
        <end position="388"/>
    </location>
</feature>
<dbReference type="GO" id="GO:0022627">
    <property type="term" value="C:cytosolic small ribosomal subunit"/>
    <property type="evidence" value="ECO:0007669"/>
    <property type="project" value="TreeGrafter"/>
</dbReference>
<keyword evidence="8" id="KW-0648">Protein biosynthesis</keyword>
<evidence type="ECO:0000256" key="7">
    <source>
        <dbReference type="ARBA" id="ARBA00022845"/>
    </source>
</evidence>
<keyword evidence="11" id="KW-1185">Reference proteome</keyword>
<dbReference type="InterPro" id="IPR015943">
    <property type="entry name" value="WD40/YVTN_repeat-like_dom_sf"/>
</dbReference>
<evidence type="ECO:0000256" key="3">
    <source>
        <dbReference type="ARBA" id="ARBA00013819"/>
    </source>
</evidence>
<comment type="function">
    <text evidence="1">Functions in the early steps of protein synthesis of a small number of specific mRNAs. Acts by directing the binding of methionyl-tRNAi to 40S ribosomal subunits. In contrast to the eIF-2 complex, it binds methionyl-tRNAi to 40S subunits in a codon-dependent manner, whereas the eIF-2 complex binds methionyl-tRNAi to 40S subunits in a GTP-dependent manner.</text>
</comment>
<feature type="domain" description="Translation initiation factor beta propellor-like" evidence="10">
    <location>
        <begin position="217"/>
        <end position="316"/>
    </location>
</feature>
<sequence length="576" mass="64126">MADNPVSSLQIAIHDSGGLHLVEGWPAFGKEKLEFKCAGKVKTFTFTKDGKKFALIANGCIQIMSSTSWTLEHTLEHPTAQEIMWSPAGNYLAVWCLYVKKGDTGAPNLHIYNTTGGCTLLKSFYQINQLNWEPQWTGDDSLMGRNVTNEVHFFKCPSLDKIAHKRVQPKLKNFSLSPSTSGHLVAFFTPSIKGAPCLANVYKYPHFKENSRPLVSKSFYNVDSVEFMWNKQCNAVLLLTSAEKSNSGSYYGERMVFLLNAKTEDAIRLTFNKDGPVNAVAWSPDGKTFLAVHGSNPAACSVFDAKGDLLHSLEEDTNVRQVWDLKKASRLCVQECPDVTFMDWSPCGRYLLTSTCSPRLRVNNGYRIYHYSGSLQFEYLCPAGTELYNTQWVPEPAAVKPFVPSAAKVAGITSAVKTASTERYIPPGQRAAMSAGDQYVLTCKQFLRQIDKYDPNSPAAAANQAPLSKTAARNKKRKEAKKAQELQALAEKNMTVFEEPEEFKMKSKKKEAVEAAVTTVQLSGDSEKKVKVIKKKLQRIEKLRKDKAEGKALDKQQTTLLESERELVAQLKSLAL</sequence>
<dbReference type="GO" id="GO:0003743">
    <property type="term" value="F:translation initiation factor activity"/>
    <property type="evidence" value="ECO:0007669"/>
    <property type="project" value="UniProtKB-KW"/>
</dbReference>
<dbReference type="Proteomes" id="UP000694843">
    <property type="component" value="Unplaced"/>
</dbReference>
<reference evidence="12" key="1">
    <citation type="submission" date="2025-08" db="UniProtKB">
        <authorList>
            <consortium name="RefSeq"/>
        </authorList>
    </citation>
    <scope>IDENTIFICATION</scope>
    <source>
        <tissue evidence="12">Whole organism</tissue>
    </source>
</reference>
<keyword evidence="6" id="KW-0677">Repeat</keyword>
<dbReference type="InterPro" id="IPR011387">
    <property type="entry name" value="TIF2A"/>
</dbReference>
<dbReference type="RefSeq" id="XP_018018433.1">
    <property type="nucleotide sequence ID" value="XM_018162944.2"/>
</dbReference>
<dbReference type="CTD" id="83939"/>
<dbReference type="InterPro" id="IPR013979">
    <property type="entry name" value="TIF_beta_prop-like"/>
</dbReference>
<gene>
    <name evidence="12" type="primary">LOC108674958</name>
</gene>
<dbReference type="GO" id="GO:0000049">
    <property type="term" value="F:tRNA binding"/>
    <property type="evidence" value="ECO:0007669"/>
    <property type="project" value="TreeGrafter"/>
</dbReference>
<dbReference type="Gene3D" id="2.130.10.10">
    <property type="entry name" value="YVTN repeat-like/Quinoprotein amine dehydrogenase"/>
    <property type="match status" value="1"/>
</dbReference>
<dbReference type="Pfam" id="PF08662">
    <property type="entry name" value="eIF2A"/>
    <property type="match status" value="2"/>
</dbReference>
<name>A0A8B7NXE4_HYAAZ</name>
<evidence type="ECO:0000259" key="10">
    <source>
        <dbReference type="Pfam" id="PF08662"/>
    </source>
</evidence>
<feature type="compositionally biased region" description="Low complexity" evidence="9">
    <location>
        <begin position="457"/>
        <end position="466"/>
    </location>
</feature>
<evidence type="ECO:0000256" key="4">
    <source>
        <dbReference type="ARBA" id="ARBA00022540"/>
    </source>
</evidence>
<evidence type="ECO:0000256" key="6">
    <source>
        <dbReference type="ARBA" id="ARBA00022737"/>
    </source>
</evidence>
<accession>A0A8B7NXE4</accession>
<organism evidence="11 12">
    <name type="scientific">Hyalella azteca</name>
    <name type="common">Amphipod</name>
    <dbReference type="NCBI Taxonomy" id="294128"/>
    <lineage>
        <taxon>Eukaryota</taxon>
        <taxon>Metazoa</taxon>
        <taxon>Ecdysozoa</taxon>
        <taxon>Arthropoda</taxon>
        <taxon>Crustacea</taxon>
        <taxon>Multicrustacea</taxon>
        <taxon>Malacostraca</taxon>
        <taxon>Eumalacostraca</taxon>
        <taxon>Peracarida</taxon>
        <taxon>Amphipoda</taxon>
        <taxon>Senticaudata</taxon>
        <taxon>Talitrida</taxon>
        <taxon>Talitroidea</taxon>
        <taxon>Hyalellidae</taxon>
        <taxon>Hyalella</taxon>
    </lineage>
</organism>
<dbReference type="GeneID" id="108674958"/>
<dbReference type="AlphaFoldDB" id="A0A8B7NXE4"/>